<reference evidence="9 10" key="1">
    <citation type="journal article" date="2018" name="Sci. Rep.">
        <title>Genome sequence of the cauliflower mushroom Sparassis crispa (Hanabiratake) and its association with beneficial usage.</title>
        <authorList>
            <person name="Kiyama R."/>
            <person name="Furutani Y."/>
            <person name="Kawaguchi K."/>
            <person name="Nakanishi T."/>
        </authorList>
    </citation>
    <scope>NUCLEOTIDE SEQUENCE [LARGE SCALE GENOMIC DNA]</scope>
</reference>
<dbReference type="PROSITE" id="PS00141">
    <property type="entry name" value="ASP_PROTEASE"/>
    <property type="match status" value="1"/>
</dbReference>
<proteinExistence type="inferred from homology"/>
<dbReference type="SUPFAM" id="SSF50630">
    <property type="entry name" value="Acid proteases"/>
    <property type="match status" value="1"/>
</dbReference>
<dbReference type="GeneID" id="38784084"/>
<feature type="domain" description="Peptidase A1" evidence="8">
    <location>
        <begin position="57"/>
        <end position="381"/>
    </location>
</feature>
<keyword evidence="3" id="KW-1015">Disulfide bond</keyword>
<keyword evidence="6" id="KW-0472">Membrane</keyword>
<organism evidence="9 10">
    <name type="scientific">Sparassis crispa</name>
    <dbReference type="NCBI Taxonomy" id="139825"/>
    <lineage>
        <taxon>Eukaryota</taxon>
        <taxon>Fungi</taxon>
        <taxon>Dikarya</taxon>
        <taxon>Basidiomycota</taxon>
        <taxon>Agaricomycotina</taxon>
        <taxon>Agaricomycetes</taxon>
        <taxon>Polyporales</taxon>
        <taxon>Sparassidaceae</taxon>
        <taxon>Sparassis</taxon>
    </lineage>
</organism>
<dbReference type="InParanoid" id="A0A401GY85"/>
<sequence length="569" mass="60748">MLVVPLTLLSLCSCFAAIYAATDHNPIFKNTTAVVTVNTTNEGRLGFTNSWMLIGMYTATVYIQGQPFQVVIDTGSSDLWIYNSQNLTLDGLIPTGHSENVTYDDGTYIDGPIVLANISLGQYTVQAQAFINSGSAAAEIARSADGILGVSSPFASGIFQNLYHNSTDNGWPFLSNLFNNNPDMEPYITLYLTRSAVGVVDGGALTISEIVTNFEAVLEAPPLPVYSDDTFSTFMDGVYLDGKFLTGNSFGPNGTGVNANPGPNQTIVILDSGTALMIAPPYYVHGIYKDIPGAQWIPSIRTYSVPCSTKLNISMVFGESIYPVDPIDSTIVGVSDDGSLKCIGAISYSGASVGADFILGSSFLRNVYTLFHWGNWTENRTNQPYMQLLSLTDPDKAWANFDTLNLERIGQTEQQQIQDNQNYTYPKTVSQSVTYSLTSPSLSATHSAGASSTSGPSASTLSPSTASTTTPAAAAKLDAALAEASGGASSSSTVDLGGLTRNSYIIMGLIAGVLVLLLGVLIKLVSDGRNQQYRAVPNVIRPPMHFSDKPYEPESEAFVTPYDDPARPH</sequence>
<evidence type="ECO:0000256" key="5">
    <source>
        <dbReference type="SAM" id="MobiDB-lite"/>
    </source>
</evidence>
<evidence type="ECO:0000256" key="3">
    <source>
        <dbReference type="PIRSR" id="PIRSR601461-2"/>
    </source>
</evidence>
<comment type="caution">
    <text evidence="9">The sequence shown here is derived from an EMBL/GenBank/DDBJ whole genome shotgun (WGS) entry which is preliminary data.</text>
</comment>
<name>A0A401GY85_9APHY</name>
<feature type="chain" id="PRO_5019412632" evidence="7">
    <location>
        <begin position="21"/>
        <end position="569"/>
    </location>
</feature>
<evidence type="ECO:0000313" key="9">
    <source>
        <dbReference type="EMBL" id="GBE87167.1"/>
    </source>
</evidence>
<dbReference type="PROSITE" id="PS51767">
    <property type="entry name" value="PEPTIDASE_A1"/>
    <property type="match status" value="1"/>
</dbReference>
<dbReference type="InterPro" id="IPR001969">
    <property type="entry name" value="Aspartic_peptidase_AS"/>
</dbReference>
<evidence type="ECO:0000256" key="4">
    <source>
        <dbReference type="RuleBase" id="RU000454"/>
    </source>
</evidence>
<dbReference type="Pfam" id="PF00026">
    <property type="entry name" value="Asp"/>
    <property type="match status" value="1"/>
</dbReference>
<feature type="disulfide bond" evidence="3">
    <location>
        <begin position="307"/>
        <end position="342"/>
    </location>
</feature>
<keyword evidence="7" id="KW-0732">Signal</keyword>
<dbReference type="GO" id="GO:0004190">
    <property type="term" value="F:aspartic-type endopeptidase activity"/>
    <property type="evidence" value="ECO:0007669"/>
    <property type="project" value="UniProtKB-KW"/>
</dbReference>
<dbReference type="EMBL" id="BFAD01000010">
    <property type="protein sequence ID" value="GBE87167.1"/>
    <property type="molecule type" value="Genomic_DNA"/>
</dbReference>
<dbReference type="RefSeq" id="XP_027618080.1">
    <property type="nucleotide sequence ID" value="XM_027762279.1"/>
</dbReference>
<dbReference type="CDD" id="cd05471">
    <property type="entry name" value="pepsin_like"/>
    <property type="match status" value="1"/>
</dbReference>
<comment type="similarity">
    <text evidence="1 4">Belongs to the peptidase A1 family.</text>
</comment>
<dbReference type="InterPro" id="IPR001461">
    <property type="entry name" value="Aspartic_peptidase_A1"/>
</dbReference>
<evidence type="ECO:0000259" key="8">
    <source>
        <dbReference type="PROSITE" id="PS51767"/>
    </source>
</evidence>
<feature type="region of interest" description="Disordered" evidence="5">
    <location>
        <begin position="545"/>
        <end position="569"/>
    </location>
</feature>
<dbReference type="PANTHER" id="PTHR47966">
    <property type="entry name" value="BETA-SITE APP-CLEAVING ENZYME, ISOFORM A-RELATED"/>
    <property type="match status" value="1"/>
</dbReference>
<dbReference type="PANTHER" id="PTHR47966:SF57">
    <property type="entry name" value="PEPTIDASE A1 DOMAIN-CONTAINING PROTEIN"/>
    <property type="match status" value="1"/>
</dbReference>
<dbReference type="GO" id="GO:0006508">
    <property type="term" value="P:proteolysis"/>
    <property type="evidence" value="ECO:0007669"/>
    <property type="project" value="UniProtKB-KW"/>
</dbReference>
<dbReference type="STRING" id="139825.A0A401GY85"/>
<accession>A0A401GY85</accession>
<dbReference type="OrthoDB" id="771136at2759"/>
<keyword evidence="4" id="KW-0378">Hydrolase</keyword>
<keyword evidence="4 9" id="KW-0645">Protease</keyword>
<dbReference type="Proteomes" id="UP000287166">
    <property type="component" value="Unassembled WGS sequence"/>
</dbReference>
<dbReference type="AlphaFoldDB" id="A0A401GY85"/>
<evidence type="ECO:0000313" key="10">
    <source>
        <dbReference type="Proteomes" id="UP000287166"/>
    </source>
</evidence>
<evidence type="ECO:0000256" key="6">
    <source>
        <dbReference type="SAM" id="Phobius"/>
    </source>
</evidence>
<evidence type="ECO:0000256" key="2">
    <source>
        <dbReference type="ARBA" id="ARBA00022750"/>
    </source>
</evidence>
<gene>
    <name evidence="9" type="ORF">SCP_1004140</name>
</gene>
<evidence type="ECO:0000256" key="7">
    <source>
        <dbReference type="SAM" id="SignalP"/>
    </source>
</evidence>
<feature type="region of interest" description="Disordered" evidence="5">
    <location>
        <begin position="446"/>
        <end position="467"/>
    </location>
</feature>
<keyword evidence="6" id="KW-0812">Transmembrane</keyword>
<dbReference type="InterPro" id="IPR021109">
    <property type="entry name" value="Peptidase_aspartic_dom_sf"/>
</dbReference>
<dbReference type="InterPro" id="IPR034164">
    <property type="entry name" value="Pepsin-like_dom"/>
</dbReference>
<keyword evidence="6" id="KW-1133">Transmembrane helix</keyword>
<keyword evidence="2 4" id="KW-0064">Aspartyl protease</keyword>
<protein>
    <submittedName>
        <fullName evidence="9">Acid protease</fullName>
    </submittedName>
</protein>
<feature type="transmembrane region" description="Helical" evidence="6">
    <location>
        <begin position="504"/>
        <end position="525"/>
    </location>
</feature>
<dbReference type="PRINTS" id="PR00792">
    <property type="entry name" value="PEPSIN"/>
</dbReference>
<dbReference type="InterPro" id="IPR033121">
    <property type="entry name" value="PEPTIDASE_A1"/>
</dbReference>
<dbReference type="Gene3D" id="2.40.70.10">
    <property type="entry name" value="Acid Proteases"/>
    <property type="match status" value="2"/>
</dbReference>
<evidence type="ECO:0000256" key="1">
    <source>
        <dbReference type="ARBA" id="ARBA00007447"/>
    </source>
</evidence>
<keyword evidence="10" id="KW-1185">Reference proteome</keyword>
<feature type="signal peptide" evidence="7">
    <location>
        <begin position="1"/>
        <end position="20"/>
    </location>
</feature>